<dbReference type="HOGENOM" id="CLU_071641_1_0_1"/>
<keyword evidence="1" id="KW-0472">Membrane</keyword>
<dbReference type="AlphaFoldDB" id="A0A0D0CI21"/>
<evidence type="ECO:0000313" key="2">
    <source>
        <dbReference type="EMBL" id="KIK57932.1"/>
    </source>
</evidence>
<evidence type="ECO:0000256" key="1">
    <source>
        <dbReference type="SAM" id="Phobius"/>
    </source>
</evidence>
<gene>
    <name evidence="2" type="ORF">GYMLUDRAFT_246588</name>
</gene>
<protein>
    <submittedName>
        <fullName evidence="2">Uncharacterized protein</fullName>
    </submittedName>
</protein>
<keyword evidence="1" id="KW-1133">Transmembrane helix</keyword>
<organism evidence="2 3">
    <name type="scientific">Collybiopsis luxurians FD-317 M1</name>
    <dbReference type="NCBI Taxonomy" id="944289"/>
    <lineage>
        <taxon>Eukaryota</taxon>
        <taxon>Fungi</taxon>
        <taxon>Dikarya</taxon>
        <taxon>Basidiomycota</taxon>
        <taxon>Agaricomycotina</taxon>
        <taxon>Agaricomycetes</taxon>
        <taxon>Agaricomycetidae</taxon>
        <taxon>Agaricales</taxon>
        <taxon>Marasmiineae</taxon>
        <taxon>Omphalotaceae</taxon>
        <taxon>Collybiopsis</taxon>
        <taxon>Collybiopsis luxurians</taxon>
    </lineage>
</organism>
<feature type="transmembrane region" description="Helical" evidence="1">
    <location>
        <begin position="143"/>
        <end position="161"/>
    </location>
</feature>
<feature type="transmembrane region" description="Helical" evidence="1">
    <location>
        <begin position="223"/>
        <end position="247"/>
    </location>
</feature>
<feature type="transmembrane region" description="Helical" evidence="1">
    <location>
        <begin position="253"/>
        <end position="281"/>
    </location>
</feature>
<dbReference type="Proteomes" id="UP000053593">
    <property type="component" value="Unassembled WGS sequence"/>
</dbReference>
<reference evidence="2 3" key="1">
    <citation type="submission" date="2014-04" db="EMBL/GenBank/DDBJ databases">
        <title>Evolutionary Origins and Diversification of the Mycorrhizal Mutualists.</title>
        <authorList>
            <consortium name="DOE Joint Genome Institute"/>
            <consortium name="Mycorrhizal Genomics Consortium"/>
            <person name="Kohler A."/>
            <person name="Kuo A."/>
            <person name="Nagy L.G."/>
            <person name="Floudas D."/>
            <person name="Copeland A."/>
            <person name="Barry K.W."/>
            <person name="Cichocki N."/>
            <person name="Veneault-Fourrey C."/>
            <person name="LaButti K."/>
            <person name="Lindquist E.A."/>
            <person name="Lipzen A."/>
            <person name="Lundell T."/>
            <person name="Morin E."/>
            <person name="Murat C."/>
            <person name="Riley R."/>
            <person name="Ohm R."/>
            <person name="Sun H."/>
            <person name="Tunlid A."/>
            <person name="Henrissat B."/>
            <person name="Grigoriev I.V."/>
            <person name="Hibbett D.S."/>
            <person name="Martin F."/>
        </authorList>
    </citation>
    <scope>NUCLEOTIDE SEQUENCE [LARGE SCALE GENOMIC DNA]</scope>
    <source>
        <strain evidence="2 3">FD-317 M1</strain>
    </source>
</reference>
<feature type="transmembrane region" description="Helical" evidence="1">
    <location>
        <begin position="181"/>
        <end position="202"/>
    </location>
</feature>
<feature type="transmembrane region" description="Helical" evidence="1">
    <location>
        <begin position="52"/>
        <end position="76"/>
    </location>
</feature>
<evidence type="ECO:0000313" key="3">
    <source>
        <dbReference type="Proteomes" id="UP000053593"/>
    </source>
</evidence>
<dbReference type="EMBL" id="KN834788">
    <property type="protein sequence ID" value="KIK57932.1"/>
    <property type="molecule type" value="Genomic_DNA"/>
</dbReference>
<keyword evidence="3" id="KW-1185">Reference proteome</keyword>
<accession>A0A0D0CI21</accession>
<sequence>MTSEEQNQIALFGTSFLLQAVALVVTITSYGIFILGTIIATQSLATKSWTKARAMLCACLILTFIAFTWNVIIVGAEHLIFAKFALVCIKPGEQGSFQGQIDLVREKSLPLDYMPGWATMISTLLSDFIVVWRAWYLLDHHKYLKCVLASLMTANIVINIVDGILDDTEVKIRQIEGTIVADWVWCLFSFSVNLFATGVIAWKAWKHHCVMAEVGLTRTKTQNVLLLLIESGTVYCAIQTVYTTLILLNTYKIATQCLAFADAMIIISTAWYPVAVIIVIYEDKSPINETLHINQTYMDGLQTL</sequence>
<name>A0A0D0CI21_9AGAR</name>
<dbReference type="OrthoDB" id="2884172at2759"/>
<feature type="transmembrane region" description="Helical" evidence="1">
    <location>
        <begin position="16"/>
        <end position="40"/>
    </location>
</feature>
<keyword evidence="1" id="KW-0812">Transmembrane</keyword>
<feature type="transmembrane region" description="Helical" evidence="1">
    <location>
        <begin position="117"/>
        <end position="136"/>
    </location>
</feature>
<proteinExistence type="predicted"/>